<reference evidence="2 3" key="1">
    <citation type="submission" date="2017-01" db="EMBL/GenBank/DDBJ databases">
        <authorList>
            <person name="Mah S.A."/>
            <person name="Swanson W.J."/>
            <person name="Moy G.W."/>
            <person name="Vacquier V.D."/>
        </authorList>
    </citation>
    <scope>NUCLEOTIDE SEQUENCE [LARGE SCALE GENOMIC DNA]</scope>
    <source>
        <strain evidence="2 3">DSM 26375</strain>
    </source>
</reference>
<evidence type="ECO:0000313" key="3">
    <source>
        <dbReference type="Proteomes" id="UP000186141"/>
    </source>
</evidence>
<dbReference type="Proteomes" id="UP000186141">
    <property type="component" value="Unassembled WGS sequence"/>
</dbReference>
<protein>
    <submittedName>
        <fullName evidence="2">Uncharacterized protein</fullName>
    </submittedName>
</protein>
<gene>
    <name evidence="2" type="ORF">SAMN05421774_10855</name>
</gene>
<evidence type="ECO:0000313" key="2">
    <source>
        <dbReference type="EMBL" id="SIT19947.1"/>
    </source>
</evidence>
<organism evidence="2 3">
    <name type="scientific">Gemmobacter megaterium</name>
    <dbReference type="NCBI Taxonomy" id="1086013"/>
    <lineage>
        <taxon>Bacteria</taxon>
        <taxon>Pseudomonadati</taxon>
        <taxon>Pseudomonadota</taxon>
        <taxon>Alphaproteobacteria</taxon>
        <taxon>Rhodobacterales</taxon>
        <taxon>Paracoccaceae</taxon>
        <taxon>Gemmobacter</taxon>
    </lineage>
</organism>
<evidence type="ECO:0000256" key="1">
    <source>
        <dbReference type="SAM" id="MobiDB-lite"/>
    </source>
</evidence>
<sequence>MSTYGFSAFVDGFFKGREYRDGREDRKHQIERQKRMDQILESREGRAAEAHGLDMQGRRVRLDADKLTLDSARRQAANEEEYRRIMQEGMAEPEAPASLGARPPAAKSGTPEAGAAVAGVASNLPMVGAPTRAADAFVRAVPLESLGAKKQTQAGGADADTLAGGAGSDVMGGQIGAGTLPPVPPSQTGHDPVSGLPRLQDGTLVAPAPSAAIADELHQQGPVGARFIPPDRQIDPGVQPMPEQRPSLGARVKAALKPGADAWAKAMQPNYDHQFGQDGGMMGDAAELVTRAPRVAGAVVGGVNEAVDKGVIEPMLGGAANAVNRAINPLVRYATGKEVPLVKDAPFGPGSVIDQLAGSSPPAPDAPLGARPAPPASLPNDTATPGARLGPTVEAARQKEVAQAAQAVGPAAAIAVEEAQKAGGAPLGASDRKPLSSQQRDRAATSAMDRYTTTVVPKLIEAMVRNGDIDRAVKFQEFMQTAETKRAMKDYVHMVVAAGEQDMETFGRHFIAAYNRLGYYNDGTTIVPEQSRFTMDEAGAVNGAVITFRNEATGDTYERVYDDPNQLYMVGLSAADPLNAFTETAARIKSANEAALGAKKAARDDAKAAEKDREKRIFDVAKMIFEQAGKNVLPGQQSPITFDIALEEARRAFPSAGQSAASDPPPLLRKN</sequence>
<dbReference type="EMBL" id="FTOT01000008">
    <property type="protein sequence ID" value="SIT19947.1"/>
    <property type="molecule type" value="Genomic_DNA"/>
</dbReference>
<dbReference type="STRING" id="1086013.SAMN05421774_10855"/>
<keyword evidence="3" id="KW-1185">Reference proteome</keyword>
<dbReference type="AlphaFoldDB" id="A0A1N7QBM0"/>
<feature type="region of interest" description="Disordered" evidence="1">
    <location>
        <begin position="352"/>
        <end position="388"/>
    </location>
</feature>
<feature type="compositionally biased region" description="Basic and acidic residues" evidence="1">
    <location>
        <begin position="430"/>
        <end position="443"/>
    </location>
</feature>
<feature type="region of interest" description="Disordered" evidence="1">
    <location>
        <begin position="424"/>
        <end position="446"/>
    </location>
</feature>
<accession>A0A1N7QBM0</accession>
<proteinExistence type="predicted"/>
<name>A0A1N7QBM0_9RHOB</name>